<sequence length="127" mass="13797">MLDLRADQVVITPATIAPSTDRAADTMVTKSIDELPGAEGWPCDSVPGLARHAKPGTQSDNIIAQGDLVHNGHPPQWTGTGEPTRFIARRHCQTATCGVSWFRAEPRLAPGTRMSTSRCTVFWTWSV</sequence>
<comment type="caution">
    <text evidence="1">The sequence shown here is derived from an EMBL/GenBank/DDBJ whole genome shotgun (WGS) entry which is preliminary data.</text>
</comment>
<accession>A0A8J3NJC4</accession>
<gene>
    <name evidence="1" type="ORF">Cba03nite_46840</name>
</gene>
<dbReference type="AlphaFoldDB" id="A0A8J3NJC4"/>
<proteinExistence type="predicted"/>
<organism evidence="1 2">
    <name type="scientific">Catellatospora bangladeshensis</name>
    <dbReference type="NCBI Taxonomy" id="310355"/>
    <lineage>
        <taxon>Bacteria</taxon>
        <taxon>Bacillati</taxon>
        <taxon>Actinomycetota</taxon>
        <taxon>Actinomycetes</taxon>
        <taxon>Micromonosporales</taxon>
        <taxon>Micromonosporaceae</taxon>
        <taxon>Catellatospora</taxon>
    </lineage>
</organism>
<name>A0A8J3NJC4_9ACTN</name>
<dbReference type="EMBL" id="BONF01000028">
    <property type="protein sequence ID" value="GIF83335.1"/>
    <property type="molecule type" value="Genomic_DNA"/>
</dbReference>
<reference evidence="1 2" key="1">
    <citation type="submission" date="2021-01" db="EMBL/GenBank/DDBJ databases">
        <title>Whole genome shotgun sequence of Catellatospora bangladeshensis NBRC 107357.</title>
        <authorList>
            <person name="Komaki H."/>
            <person name="Tamura T."/>
        </authorList>
    </citation>
    <scope>NUCLEOTIDE SEQUENCE [LARGE SCALE GENOMIC DNA]</scope>
    <source>
        <strain evidence="1 2">NBRC 107357</strain>
    </source>
</reference>
<protein>
    <submittedName>
        <fullName evidence="1">Uncharacterized protein</fullName>
    </submittedName>
</protein>
<keyword evidence="2" id="KW-1185">Reference proteome</keyword>
<evidence type="ECO:0000313" key="1">
    <source>
        <dbReference type="EMBL" id="GIF83335.1"/>
    </source>
</evidence>
<evidence type="ECO:0000313" key="2">
    <source>
        <dbReference type="Proteomes" id="UP000601223"/>
    </source>
</evidence>
<dbReference type="Proteomes" id="UP000601223">
    <property type="component" value="Unassembled WGS sequence"/>
</dbReference>